<dbReference type="GO" id="GO:0030335">
    <property type="term" value="P:positive regulation of cell migration"/>
    <property type="evidence" value="ECO:0007669"/>
    <property type="project" value="TreeGrafter"/>
</dbReference>
<keyword evidence="7 21" id="KW-0732">Signal</keyword>
<feature type="domain" description="Sema" evidence="23">
    <location>
        <begin position="34"/>
        <end position="504"/>
    </location>
</feature>
<feature type="region of interest" description="Disordered" evidence="19">
    <location>
        <begin position="761"/>
        <end position="780"/>
    </location>
</feature>
<feature type="compositionally biased region" description="Pro residues" evidence="19">
    <location>
        <begin position="768"/>
        <end position="780"/>
    </location>
</feature>
<dbReference type="GO" id="GO:0030215">
    <property type="term" value="F:semaphorin receptor binding"/>
    <property type="evidence" value="ECO:0007669"/>
    <property type="project" value="InterPro"/>
</dbReference>
<dbReference type="GO" id="GO:0045499">
    <property type="term" value="F:chemorepellent activity"/>
    <property type="evidence" value="ECO:0007669"/>
    <property type="project" value="TreeGrafter"/>
</dbReference>
<accession>A0A7J7E6U4</accession>
<dbReference type="EMBL" id="JACDTQ010004021">
    <property type="protein sequence ID" value="KAF5911314.1"/>
    <property type="molecule type" value="Genomic_DNA"/>
</dbReference>
<dbReference type="InterPro" id="IPR016201">
    <property type="entry name" value="PSI"/>
</dbReference>
<dbReference type="SUPFAM" id="SSF101912">
    <property type="entry name" value="Sema domain"/>
    <property type="match status" value="1"/>
</dbReference>
<keyword evidence="5" id="KW-0597">Phosphoprotein</keyword>
<organism evidence="24 25">
    <name type="scientific">Diceros bicornis minor</name>
    <name type="common">South-central black rhinoceros</name>
    <dbReference type="NCBI Taxonomy" id="77932"/>
    <lineage>
        <taxon>Eukaryota</taxon>
        <taxon>Metazoa</taxon>
        <taxon>Chordata</taxon>
        <taxon>Craniata</taxon>
        <taxon>Vertebrata</taxon>
        <taxon>Euteleostomi</taxon>
        <taxon>Mammalia</taxon>
        <taxon>Eutheria</taxon>
        <taxon>Laurasiatheria</taxon>
        <taxon>Perissodactyla</taxon>
        <taxon>Rhinocerotidae</taxon>
        <taxon>Diceros</taxon>
    </lineage>
</organism>
<comment type="subcellular location">
    <subcellularLocation>
        <location evidence="1">Cell membrane</location>
        <topology evidence="1">Single-pass type I membrane protein</topology>
    </subcellularLocation>
</comment>
<feature type="chain" id="PRO_5029852394" description="Semaphorin-4G" evidence="21">
    <location>
        <begin position="17"/>
        <end position="928"/>
    </location>
</feature>
<dbReference type="InterPro" id="IPR013783">
    <property type="entry name" value="Ig-like_fold"/>
</dbReference>
<evidence type="ECO:0000256" key="10">
    <source>
        <dbReference type="ARBA" id="ARBA00022989"/>
    </source>
</evidence>
<dbReference type="CDD" id="cd05872">
    <property type="entry name" value="Ig_Sema4B_like"/>
    <property type="match status" value="1"/>
</dbReference>
<comment type="similarity">
    <text evidence="2">Belongs to the semaphorin family.</text>
</comment>
<dbReference type="SUPFAM" id="SSF103575">
    <property type="entry name" value="Plexin repeat"/>
    <property type="match status" value="1"/>
</dbReference>
<keyword evidence="14" id="KW-0393">Immunoglobulin domain</keyword>
<feature type="transmembrane region" description="Helical" evidence="20">
    <location>
        <begin position="679"/>
        <end position="705"/>
    </location>
</feature>
<dbReference type="Gene3D" id="2.130.10.10">
    <property type="entry name" value="YVTN repeat-like/Quinoprotein amine dehydrogenase"/>
    <property type="match status" value="1"/>
</dbReference>
<dbReference type="GO" id="GO:0005886">
    <property type="term" value="C:plasma membrane"/>
    <property type="evidence" value="ECO:0007669"/>
    <property type="project" value="UniProtKB-SubCell"/>
</dbReference>
<comment type="caution">
    <text evidence="24">The sequence shown here is derived from an EMBL/GenBank/DDBJ whole genome shotgun (WGS) entry which is preliminary data.</text>
</comment>
<dbReference type="Gene3D" id="2.60.40.10">
    <property type="entry name" value="Immunoglobulins"/>
    <property type="match status" value="1"/>
</dbReference>
<dbReference type="PANTHER" id="PTHR11036:SF17">
    <property type="entry name" value="SEMAPHORIN-4G"/>
    <property type="match status" value="1"/>
</dbReference>
<dbReference type="FunFam" id="2.130.10.10:FF:000033">
    <property type="entry name" value="Semaphorin 4B"/>
    <property type="match status" value="1"/>
</dbReference>
<feature type="signal peptide" evidence="21">
    <location>
        <begin position="1"/>
        <end position="16"/>
    </location>
</feature>
<evidence type="ECO:0000256" key="6">
    <source>
        <dbReference type="ARBA" id="ARBA00022692"/>
    </source>
</evidence>
<evidence type="ECO:0000256" key="9">
    <source>
        <dbReference type="ARBA" id="ARBA00022902"/>
    </source>
</evidence>
<evidence type="ECO:0000313" key="24">
    <source>
        <dbReference type="EMBL" id="KAF5911314.1"/>
    </source>
</evidence>
<dbReference type="InterPro" id="IPR036352">
    <property type="entry name" value="Semap_dom_sf"/>
</dbReference>
<reference evidence="24 25" key="1">
    <citation type="journal article" date="2020" name="Mol. Biol. Evol.">
        <title>Interspecific Gene Flow and the Evolution of Specialization in Black and White Rhinoceros.</title>
        <authorList>
            <person name="Moodley Y."/>
            <person name="Westbury M.V."/>
            <person name="Russo I.M."/>
            <person name="Gopalakrishnan S."/>
            <person name="Rakotoarivelo A."/>
            <person name="Olsen R.A."/>
            <person name="Prost S."/>
            <person name="Tunstall T."/>
            <person name="Ryder O.A."/>
            <person name="Dalen L."/>
            <person name="Bruford M.W."/>
        </authorList>
    </citation>
    <scope>NUCLEOTIDE SEQUENCE [LARGE SCALE GENOMIC DNA]</scope>
    <source>
        <strain evidence="24">SBR-YM</strain>
        <tissue evidence="24">Skin</tissue>
    </source>
</reference>
<dbReference type="Pfam" id="PF01437">
    <property type="entry name" value="PSI"/>
    <property type="match status" value="1"/>
</dbReference>
<keyword evidence="10 20" id="KW-1133">Transmembrane helix</keyword>
<evidence type="ECO:0000259" key="22">
    <source>
        <dbReference type="PROSITE" id="PS50835"/>
    </source>
</evidence>
<keyword evidence="4" id="KW-1003">Cell membrane</keyword>
<keyword evidence="8" id="KW-0221">Differentiation</keyword>
<evidence type="ECO:0000256" key="11">
    <source>
        <dbReference type="ARBA" id="ARBA00023136"/>
    </source>
</evidence>
<evidence type="ECO:0000256" key="16">
    <source>
        <dbReference type="ARBA" id="ARBA00062115"/>
    </source>
</evidence>
<sequence length="928" mass="101875">MWGRLWPLLSFLTATAFPGLSLRRPSRELDATPRMTIPYEELSGTRHFKGQAQNYSTLLLEEASARLLVGARGALFSLNAHNIGDGAHKEIRWEASPEMQSKCHQKGKNNQTECFNHVRFLQRLNATHLYACGTHAFQPLCAAIDAEAFTLPTSFEEGKEKCPYDPARGFTGLIIDGGLYTATRYEFRSIPDIRRSRHPQSLRTEEAPMHWLNDAEFVFSVLVRESKASAVGDDDKVYYFFTERAAEEGSSSFAQSRSSHRVARVARVCKGDLGGKKILQKKWTSFLKARLICHIPQYETLRGVCSLDADTSSRTHFYAAFTLTTQWKTLEASAICRYDLAEVQAVFAGPYMEYQDGARRWGRYEGEVPEPRPGSCITDSLRSRGYNSSQDLPSLVLDFVKLHPLMARPVVPTRGRPLLLKRSVRYTHLTGTPVATPAGPTYDLLFLGTADGWIHKAVVLGSGMHIIEETQVFKEPQSVESLVISPMQHSLYVGAPAGVIQLPLSSCSRYRSCYDCILSRDPYCGWDTSTHACMAATTVANRSQGSRTALIQDIERGNRGCEGNRNTGPPPPLKTRSVLRGDDVLLPCDQPSNLARALWLLNGSMGLSDGQDGYRVGVDGLLVTDTQPEHSGNYGCYAEENGLRTLLASYSLKVRPATPAPAPQAPALPGAQLAPDVRLLYVLAIAALGGLCLILASSLLYVACLRGGGRGRRRKYSLGRANRAGGSAVQLQTISGQCPGEEDEGDDGEGAGGLEGGCLQIIPGEGAPAPPPPPPPPPPAELTNGLVALPSRLRRMNGSSYVLLRQSNNGVPTGPCSFAEELSRILEKRKHTQLVEHLDESSAGLCRSRWPQCHHPLHGPMCWMVQKPDKTSASHQSHPSLAYIHMRTWKNVYQLGCRAPIPTSWCILVFHPFFWTLDALPIATSHPI</sequence>
<evidence type="ECO:0000256" key="21">
    <source>
        <dbReference type="SAM" id="SignalP"/>
    </source>
</evidence>
<dbReference type="InterPro" id="IPR003599">
    <property type="entry name" value="Ig_sub"/>
</dbReference>
<evidence type="ECO:0000256" key="2">
    <source>
        <dbReference type="ARBA" id="ARBA00009492"/>
    </source>
</evidence>
<dbReference type="GO" id="GO:0001755">
    <property type="term" value="P:neural crest cell migration"/>
    <property type="evidence" value="ECO:0007669"/>
    <property type="project" value="TreeGrafter"/>
</dbReference>
<evidence type="ECO:0000256" key="18">
    <source>
        <dbReference type="PROSITE-ProRule" id="PRU00352"/>
    </source>
</evidence>
<evidence type="ECO:0000313" key="25">
    <source>
        <dbReference type="Proteomes" id="UP000551758"/>
    </source>
</evidence>
<feature type="region of interest" description="Disordered" evidence="19">
    <location>
        <begin position="736"/>
        <end position="755"/>
    </location>
</feature>
<evidence type="ECO:0000256" key="17">
    <source>
        <dbReference type="ARBA" id="ARBA00074134"/>
    </source>
</evidence>
<comment type="caution">
    <text evidence="18">Lacks conserved residue(s) required for the propagation of feature annotation.</text>
</comment>
<dbReference type="PROSITE" id="PS50835">
    <property type="entry name" value="IG_LIKE"/>
    <property type="match status" value="1"/>
</dbReference>
<dbReference type="SMART" id="SM00423">
    <property type="entry name" value="PSI"/>
    <property type="match status" value="1"/>
</dbReference>
<dbReference type="InterPro" id="IPR027231">
    <property type="entry name" value="Semaphorin"/>
</dbReference>
<evidence type="ECO:0000256" key="1">
    <source>
        <dbReference type="ARBA" id="ARBA00004251"/>
    </source>
</evidence>
<dbReference type="InterPro" id="IPR002165">
    <property type="entry name" value="Plexin_repeat"/>
</dbReference>
<dbReference type="AlphaFoldDB" id="A0A7J7E6U4"/>
<comment type="function">
    <text evidence="15">Cell surface receptor for PLXNB2. May play a role in axon guidance.</text>
</comment>
<dbReference type="FunFam" id="3.30.1680.10:FF:000023">
    <property type="entry name" value="semaphorin-4G isoform X2"/>
    <property type="match status" value="1"/>
</dbReference>
<protein>
    <recommendedName>
        <fullName evidence="17">Semaphorin-4G</fullName>
    </recommendedName>
</protein>
<evidence type="ECO:0000256" key="12">
    <source>
        <dbReference type="ARBA" id="ARBA00023157"/>
    </source>
</evidence>
<evidence type="ECO:0000256" key="19">
    <source>
        <dbReference type="SAM" id="MobiDB-lite"/>
    </source>
</evidence>
<evidence type="ECO:0000256" key="8">
    <source>
        <dbReference type="ARBA" id="ARBA00022782"/>
    </source>
</evidence>
<evidence type="ECO:0000256" key="4">
    <source>
        <dbReference type="ARBA" id="ARBA00022475"/>
    </source>
</evidence>
<evidence type="ECO:0000256" key="7">
    <source>
        <dbReference type="ARBA" id="ARBA00022729"/>
    </source>
</evidence>
<keyword evidence="11 20" id="KW-0472">Membrane</keyword>
<keyword evidence="13" id="KW-0325">Glycoprotein</keyword>
<dbReference type="InterPro" id="IPR036179">
    <property type="entry name" value="Ig-like_dom_sf"/>
</dbReference>
<dbReference type="GO" id="GO:0071526">
    <property type="term" value="P:semaphorin-plexin signaling pathway"/>
    <property type="evidence" value="ECO:0007669"/>
    <property type="project" value="TreeGrafter"/>
</dbReference>
<dbReference type="GO" id="GO:0007411">
    <property type="term" value="P:axon guidance"/>
    <property type="evidence" value="ECO:0007669"/>
    <property type="project" value="TreeGrafter"/>
</dbReference>
<dbReference type="Pfam" id="PF01403">
    <property type="entry name" value="Sema"/>
    <property type="match status" value="1"/>
</dbReference>
<dbReference type="PROSITE" id="PS51004">
    <property type="entry name" value="SEMA"/>
    <property type="match status" value="1"/>
</dbReference>
<evidence type="ECO:0000256" key="3">
    <source>
        <dbReference type="ARBA" id="ARBA00022473"/>
    </source>
</evidence>
<keyword evidence="9" id="KW-0524">Neurogenesis</keyword>
<comment type="subunit">
    <text evidence="16">Interacts with PLXNB2.</text>
</comment>
<dbReference type="Proteomes" id="UP000551758">
    <property type="component" value="Unassembled WGS sequence"/>
</dbReference>
<dbReference type="FunFam" id="2.60.40.10:FF:000799">
    <property type="entry name" value="Semaphorin 4G"/>
    <property type="match status" value="1"/>
</dbReference>
<keyword evidence="25" id="KW-1185">Reference proteome</keyword>
<evidence type="ECO:0000259" key="23">
    <source>
        <dbReference type="PROSITE" id="PS51004"/>
    </source>
</evidence>
<feature type="compositionally biased region" description="Acidic residues" evidence="19">
    <location>
        <begin position="740"/>
        <end position="749"/>
    </location>
</feature>
<evidence type="ECO:0000256" key="15">
    <source>
        <dbReference type="ARBA" id="ARBA00058257"/>
    </source>
</evidence>
<dbReference type="SMART" id="SM00630">
    <property type="entry name" value="Sema"/>
    <property type="match status" value="1"/>
</dbReference>
<dbReference type="InterPro" id="IPR007110">
    <property type="entry name" value="Ig-like_dom"/>
</dbReference>
<name>A0A7J7E6U4_DICBM</name>
<keyword evidence="12" id="KW-1015">Disulfide bond</keyword>
<feature type="domain" description="Ig-like" evidence="22">
    <location>
        <begin position="571"/>
        <end position="653"/>
    </location>
</feature>
<dbReference type="SMART" id="SM00409">
    <property type="entry name" value="IG"/>
    <property type="match status" value="1"/>
</dbReference>
<dbReference type="PANTHER" id="PTHR11036">
    <property type="entry name" value="SEMAPHORIN"/>
    <property type="match status" value="1"/>
</dbReference>
<keyword evidence="6 20" id="KW-0812">Transmembrane</keyword>
<dbReference type="SUPFAM" id="SSF48726">
    <property type="entry name" value="Immunoglobulin"/>
    <property type="match status" value="1"/>
</dbReference>
<gene>
    <name evidence="24" type="ORF">HPG69_019682</name>
</gene>
<proteinExistence type="inferred from homology"/>
<dbReference type="InterPro" id="IPR015943">
    <property type="entry name" value="WD40/YVTN_repeat-like_dom_sf"/>
</dbReference>
<dbReference type="InterPro" id="IPR001627">
    <property type="entry name" value="Semap_dom"/>
</dbReference>
<evidence type="ECO:0000256" key="20">
    <source>
        <dbReference type="SAM" id="Phobius"/>
    </source>
</evidence>
<evidence type="ECO:0000256" key="5">
    <source>
        <dbReference type="ARBA" id="ARBA00022553"/>
    </source>
</evidence>
<evidence type="ECO:0000256" key="14">
    <source>
        <dbReference type="ARBA" id="ARBA00023319"/>
    </source>
</evidence>
<dbReference type="Gene3D" id="3.30.1680.10">
    <property type="entry name" value="ligand-binding face of the semaphorins, domain 2"/>
    <property type="match status" value="1"/>
</dbReference>
<keyword evidence="3" id="KW-0217">Developmental protein</keyword>
<evidence type="ECO:0000256" key="13">
    <source>
        <dbReference type="ARBA" id="ARBA00023180"/>
    </source>
</evidence>